<organism evidence="2">
    <name type="scientific">marine sediment metagenome</name>
    <dbReference type="NCBI Taxonomy" id="412755"/>
    <lineage>
        <taxon>unclassified sequences</taxon>
        <taxon>metagenomes</taxon>
        <taxon>ecological metagenomes</taxon>
    </lineage>
</organism>
<reference evidence="2" key="1">
    <citation type="journal article" date="2015" name="Nature">
        <title>Complex archaea that bridge the gap between prokaryotes and eukaryotes.</title>
        <authorList>
            <person name="Spang A."/>
            <person name="Saw J.H."/>
            <person name="Jorgensen S.L."/>
            <person name="Zaremba-Niedzwiedzka K."/>
            <person name="Martijn J."/>
            <person name="Lind A.E."/>
            <person name="van Eijk R."/>
            <person name="Schleper C."/>
            <person name="Guy L."/>
            <person name="Ettema T.J."/>
        </authorList>
    </citation>
    <scope>NUCLEOTIDE SEQUENCE</scope>
</reference>
<feature type="transmembrane region" description="Helical" evidence="1">
    <location>
        <begin position="7"/>
        <end position="25"/>
    </location>
</feature>
<accession>A0A0F9I1L6</accession>
<evidence type="ECO:0000256" key="1">
    <source>
        <dbReference type="SAM" id="Phobius"/>
    </source>
</evidence>
<keyword evidence="1" id="KW-0812">Transmembrane</keyword>
<comment type="caution">
    <text evidence="2">The sequence shown here is derived from an EMBL/GenBank/DDBJ whole genome shotgun (WGS) entry which is preliminary data.</text>
</comment>
<evidence type="ECO:0000313" key="2">
    <source>
        <dbReference type="EMBL" id="KKM13564.1"/>
    </source>
</evidence>
<sequence>TLINLCLFIYSLILVVVVVVVVVAINNTHCNTII</sequence>
<name>A0A0F9I1L6_9ZZZZ</name>
<keyword evidence="1" id="KW-0472">Membrane</keyword>
<protein>
    <submittedName>
        <fullName evidence="2">Uncharacterized protein</fullName>
    </submittedName>
</protein>
<dbReference type="AlphaFoldDB" id="A0A0F9I1L6"/>
<dbReference type="EMBL" id="LAZR01015351">
    <property type="protein sequence ID" value="KKM13564.1"/>
    <property type="molecule type" value="Genomic_DNA"/>
</dbReference>
<gene>
    <name evidence="2" type="ORF">LCGC14_1714870</name>
</gene>
<feature type="non-terminal residue" evidence="2">
    <location>
        <position position="1"/>
    </location>
</feature>
<keyword evidence="1" id="KW-1133">Transmembrane helix</keyword>
<proteinExistence type="predicted"/>